<dbReference type="GO" id="GO:0005778">
    <property type="term" value="C:peroxisomal membrane"/>
    <property type="evidence" value="ECO:0007669"/>
    <property type="project" value="UniProtKB-SubCell"/>
</dbReference>
<comment type="subcellular location">
    <subcellularLocation>
        <location evidence="1">Peroxisome membrane</location>
        <topology evidence="1">Multi-pass membrane protein</topology>
    </subcellularLocation>
</comment>
<keyword evidence="6" id="KW-0479">Metal-binding</keyword>
<feature type="domain" description="Pex N-terminal" evidence="14">
    <location>
        <begin position="4"/>
        <end position="85"/>
    </location>
</feature>
<evidence type="ECO:0000256" key="4">
    <source>
        <dbReference type="ARBA" id="ARBA00022448"/>
    </source>
</evidence>
<dbReference type="OrthoDB" id="107372at2759"/>
<evidence type="ECO:0000256" key="11">
    <source>
        <dbReference type="ARBA" id="ARBA00023136"/>
    </source>
</evidence>
<keyword evidence="8" id="KW-0862">Zinc</keyword>
<evidence type="ECO:0000256" key="10">
    <source>
        <dbReference type="ARBA" id="ARBA00022989"/>
    </source>
</evidence>
<evidence type="ECO:0000313" key="16">
    <source>
        <dbReference type="Proteomes" id="UP000054047"/>
    </source>
</evidence>
<evidence type="ECO:0000259" key="14">
    <source>
        <dbReference type="Pfam" id="PF04757"/>
    </source>
</evidence>
<dbReference type="AlphaFoldDB" id="A0A0C2G0W7"/>
<dbReference type="GO" id="GO:0015031">
    <property type="term" value="P:protein transport"/>
    <property type="evidence" value="ECO:0007669"/>
    <property type="project" value="UniProtKB-KW"/>
</dbReference>
<keyword evidence="5 13" id="KW-0812">Transmembrane</keyword>
<dbReference type="InterPro" id="IPR006845">
    <property type="entry name" value="Pex_N"/>
</dbReference>
<keyword evidence="4" id="KW-0813">Transport</keyword>
<evidence type="ECO:0000256" key="6">
    <source>
        <dbReference type="ARBA" id="ARBA00022723"/>
    </source>
</evidence>
<evidence type="ECO:0000256" key="12">
    <source>
        <dbReference type="ARBA" id="ARBA00023140"/>
    </source>
</evidence>
<comment type="similarity">
    <text evidence="3">Belongs to the pex2/pex10/pex12 family.</text>
</comment>
<organism evidence="15 16">
    <name type="scientific">Ancylostoma duodenale</name>
    <dbReference type="NCBI Taxonomy" id="51022"/>
    <lineage>
        <taxon>Eukaryota</taxon>
        <taxon>Metazoa</taxon>
        <taxon>Ecdysozoa</taxon>
        <taxon>Nematoda</taxon>
        <taxon>Chromadorea</taxon>
        <taxon>Rhabditida</taxon>
        <taxon>Rhabditina</taxon>
        <taxon>Rhabditomorpha</taxon>
        <taxon>Strongyloidea</taxon>
        <taxon>Ancylostomatidae</taxon>
        <taxon>Ancylostomatinae</taxon>
        <taxon>Ancylostoma</taxon>
    </lineage>
</organism>
<evidence type="ECO:0000256" key="1">
    <source>
        <dbReference type="ARBA" id="ARBA00004585"/>
    </source>
</evidence>
<keyword evidence="11 13" id="KW-0472">Membrane</keyword>
<keyword evidence="12" id="KW-0576">Peroxisome</keyword>
<evidence type="ECO:0000256" key="13">
    <source>
        <dbReference type="SAM" id="Phobius"/>
    </source>
</evidence>
<feature type="transmembrane region" description="Helical" evidence="13">
    <location>
        <begin position="63"/>
        <end position="84"/>
    </location>
</feature>
<keyword evidence="9" id="KW-0653">Protein transport</keyword>
<evidence type="ECO:0000256" key="5">
    <source>
        <dbReference type="ARBA" id="ARBA00022692"/>
    </source>
</evidence>
<dbReference type="EMBL" id="KN743431">
    <property type="protein sequence ID" value="KIH52534.1"/>
    <property type="molecule type" value="Genomic_DNA"/>
</dbReference>
<sequence>MKRIYRSSGGPPFESTARIRSLIVLVLWPYVRDKLEKWHEIWLDKIRVASVRTTDLRMKLARIFVRLWPTIKALLTFTTTILQLL</sequence>
<keyword evidence="10 13" id="KW-1133">Transmembrane helix</keyword>
<keyword evidence="16" id="KW-1185">Reference proteome</keyword>
<evidence type="ECO:0000256" key="8">
    <source>
        <dbReference type="ARBA" id="ARBA00022833"/>
    </source>
</evidence>
<dbReference type="Proteomes" id="UP000054047">
    <property type="component" value="Unassembled WGS sequence"/>
</dbReference>
<reference evidence="15 16" key="1">
    <citation type="submission" date="2013-12" db="EMBL/GenBank/DDBJ databases">
        <title>Draft genome of the parsitic nematode Ancylostoma duodenale.</title>
        <authorList>
            <person name="Mitreva M."/>
        </authorList>
    </citation>
    <scope>NUCLEOTIDE SEQUENCE [LARGE SCALE GENOMIC DNA]</scope>
    <source>
        <strain evidence="15 16">Zhejiang</strain>
    </source>
</reference>
<name>A0A0C2G0W7_9BILA</name>
<proteinExistence type="inferred from homology"/>
<keyword evidence="7" id="KW-0863">Zinc-finger</keyword>
<evidence type="ECO:0000256" key="7">
    <source>
        <dbReference type="ARBA" id="ARBA00022771"/>
    </source>
</evidence>
<evidence type="ECO:0000256" key="3">
    <source>
        <dbReference type="ARBA" id="ARBA00008704"/>
    </source>
</evidence>
<dbReference type="GO" id="GO:0008270">
    <property type="term" value="F:zinc ion binding"/>
    <property type="evidence" value="ECO:0007669"/>
    <property type="project" value="UniProtKB-KW"/>
</dbReference>
<evidence type="ECO:0000313" key="15">
    <source>
        <dbReference type="EMBL" id="KIH52534.1"/>
    </source>
</evidence>
<evidence type="ECO:0000256" key="2">
    <source>
        <dbReference type="ARBA" id="ARBA00004906"/>
    </source>
</evidence>
<evidence type="ECO:0000256" key="9">
    <source>
        <dbReference type="ARBA" id="ARBA00022927"/>
    </source>
</evidence>
<dbReference type="Pfam" id="PF04757">
    <property type="entry name" value="Pex2_Pex12"/>
    <property type="match status" value="1"/>
</dbReference>
<accession>A0A0C2G0W7</accession>
<comment type="pathway">
    <text evidence="2">Protein modification; protein ubiquitination.</text>
</comment>
<protein>
    <recommendedName>
        <fullName evidence="14">Pex N-terminal domain-containing protein</fullName>
    </recommendedName>
</protein>
<gene>
    <name evidence="15" type="ORF">ANCDUO_17364</name>
</gene>